<dbReference type="Pfam" id="PF02672">
    <property type="entry name" value="CP12"/>
    <property type="match status" value="1"/>
</dbReference>
<keyword evidence="3" id="KW-1185">Reference proteome</keyword>
<protein>
    <recommendedName>
        <fullName evidence="1">CP12 domain-containing protein</fullName>
    </recommendedName>
</protein>
<gene>
    <name evidence="2" type="ORF">BU14_1413s0002</name>
</gene>
<dbReference type="GO" id="GO:0080153">
    <property type="term" value="P:negative regulation of reductive pentose-phosphate cycle"/>
    <property type="evidence" value="ECO:0007669"/>
    <property type="project" value="TreeGrafter"/>
</dbReference>
<dbReference type="SMART" id="SM01093">
    <property type="entry name" value="CP12"/>
    <property type="match status" value="1"/>
</dbReference>
<organism evidence="2 3">
    <name type="scientific">Porphyra umbilicalis</name>
    <name type="common">Purple laver</name>
    <name type="synonym">Red alga</name>
    <dbReference type="NCBI Taxonomy" id="2786"/>
    <lineage>
        <taxon>Eukaryota</taxon>
        <taxon>Rhodophyta</taxon>
        <taxon>Bangiophyceae</taxon>
        <taxon>Bangiales</taxon>
        <taxon>Bangiaceae</taxon>
        <taxon>Porphyra</taxon>
    </lineage>
</organism>
<dbReference type="EMBL" id="KV919502">
    <property type="protein sequence ID" value="OSX69536.1"/>
    <property type="molecule type" value="Genomic_DNA"/>
</dbReference>
<dbReference type="PANTHER" id="PTHR33921">
    <property type="entry name" value="CALVIN CYCLE PROTEIN CP12-2, CHLOROPLASTIC"/>
    <property type="match status" value="1"/>
</dbReference>
<sequence>MIGFVSGVAAVSSARRAPSAVCTRSSFAGAAVVAAPVVRATMRMSNIQETIQTEIAKAKEASDKFGKTSKEAAAAWDAVEELEAEASHQKNAEKKDPLEAYCEDVPEADECRTYED</sequence>
<dbReference type="InterPro" id="IPR039314">
    <property type="entry name" value="CP12-like"/>
</dbReference>
<dbReference type="AlphaFoldDB" id="A0A1X6NM38"/>
<name>A0A1X6NM38_PORUM</name>
<dbReference type="GO" id="GO:0009507">
    <property type="term" value="C:chloroplast"/>
    <property type="evidence" value="ECO:0007669"/>
    <property type="project" value="TreeGrafter"/>
</dbReference>
<evidence type="ECO:0000313" key="3">
    <source>
        <dbReference type="Proteomes" id="UP000218209"/>
    </source>
</evidence>
<evidence type="ECO:0000313" key="2">
    <source>
        <dbReference type="EMBL" id="OSX69536.1"/>
    </source>
</evidence>
<dbReference type="OrthoDB" id="4362at2759"/>
<evidence type="ECO:0000259" key="1">
    <source>
        <dbReference type="SMART" id="SM01093"/>
    </source>
</evidence>
<dbReference type="Proteomes" id="UP000218209">
    <property type="component" value="Unassembled WGS sequence"/>
</dbReference>
<feature type="domain" description="CP12" evidence="1">
    <location>
        <begin position="47"/>
        <end position="116"/>
    </location>
</feature>
<accession>A0A1X6NM38</accession>
<proteinExistence type="predicted"/>
<reference evidence="2 3" key="1">
    <citation type="submission" date="2017-03" db="EMBL/GenBank/DDBJ databases">
        <title>WGS assembly of Porphyra umbilicalis.</title>
        <authorList>
            <person name="Brawley S.H."/>
            <person name="Blouin N.A."/>
            <person name="Ficko-Blean E."/>
            <person name="Wheeler G.L."/>
            <person name="Lohr M."/>
            <person name="Goodson H.V."/>
            <person name="Jenkins J.W."/>
            <person name="Blaby-Haas C.E."/>
            <person name="Helliwell K.E."/>
            <person name="Chan C."/>
            <person name="Marriage T."/>
            <person name="Bhattacharya D."/>
            <person name="Klein A.S."/>
            <person name="Badis Y."/>
            <person name="Brodie J."/>
            <person name="Cao Y."/>
            <person name="Collen J."/>
            <person name="Dittami S.M."/>
            <person name="Gachon C.M."/>
            <person name="Green B.R."/>
            <person name="Karpowicz S."/>
            <person name="Kim J.W."/>
            <person name="Kudahl U."/>
            <person name="Lin S."/>
            <person name="Michel G."/>
            <person name="Mittag M."/>
            <person name="Olson B.J."/>
            <person name="Pangilinan J."/>
            <person name="Peng Y."/>
            <person name="Qiu H."/>
            <person name="Shu S."/>
            <person name="Singer J.T."/>
            <person name="Smith A.G."/>
            <person name="Sprecher B.N."/>
            <person name="Wagner V."/>
            <person name="Wang W."/>
            <person name="Wang Z.-Y."/>
            <person name="Yan J."/>
            <person name="Yarish C."/>
            <person name="Zoeuner-Riek S."/>
            <person name="Zhuang Y."/>
            <person name="Zou Y."/>
            <person name="Lindquist E.A."/>
            <person name="Grimwood J."/>
            <person name="Barry K."/>
            <person name="Rokhsar D.S."/>
            <person name="Schmutz J."/>
            <person name="Stiller J.W."/>
            <person name="Grossman A.R."/>
            <person name="Prochnik S.E."/>
        </authorList>
    </citation>
    <scope>NUCLEOTIDE SEQUENCE [LARGE SCALE GENOMIC DNA]</scope>
    <source>
        <strain evidence="2">4086291</strain>
    </source>
</reference>
<dbReference type="InterPro" id="IPR003823">
    <property type="entry name" value="CP12_dom"/>
</dbReference>
<dbReference type="PANTHER" id="PTHR33921:SF15">
    <property type="entry name" value="CALVIN CYCLE PROTEIN CP12-2, CHLOROPLASTIC"/>
    <property type="match status" value="1"/>
</dbReference>